<gene>
    <name evidence="10" type="ORF">JTE90_020383</name>
</gene>
<dbReference type="InterPro" id="IPR011993">
    <property type="entry name" value="PH-like_dom_sf"/>
</dbReference>
<feature type="compositionally biased region" description="Polar residues" evidence="8">
    <location>
        <begin position="360"/>
        <end position="376"/>
    </location>
</feature>
<comment type="similarity">
    <text evidence="2">Belongs to the OSBP family.</text>
</comment>
<sequence length="783" mass="88791">MAETKLASEPEMKGWLYKWTNYLKGYQKRWFVLYNGLLSYYRNPAEVAHTCRGTINLVSAVIHTVDSSNFVISNGGTQTFHLKASNEIERQRWVTALELAKSRAIRMTESDEDEEYSLLPNQGGSDKGELQTALKVLSSKLEDLGTCNDLILKHGFALQRSLTEIESLDATLPDANLKIRSVNERATLFRITSNAMINACQDYLQLAQTQGRKWQRMVQHEHEQRLRLEEMVEQLAKQHSHLERAAKEANANSPGIHSDDDEFYDAEEETGSDFLITIPGKSHRRTTSGFSLQSEGQGGFQDEAGSSDTDAENGAKCGDMVARRKKRTRTLAEQGKFHSTCISSKFNESTSSSDNERKSSSAPGTPSGNNDGTGNNCKALVPSRRRLTVPEKPNYSLNLWSVMKNCIGKELTKIPMPVNFNEPLSTLQRLTEEYEYSELLDKAAGCSDSCEQMTYVAAYTVSAYATTSNRTGKPFNPLLGETYECDRSDDYGWKCVSEQVSHHPPMLAQHCEGRGWVCWQEFTMSSKFRGKYLQVIPLGIAHLLFPASGNHYTWRKVTTSVHNIIVGRLWVDHHGEMEIVNHTTEDKCHLRFIPYSYFSREIPRKVTGVVTDQEGSAKFVLQGTWDNKMESARVLNSHGSVKGKPLLETSSPKTIWRRQFPGPEYEKMYNFTVLACQLNEPEEGVAPTDSRLRPDQRLMEEGGWDEANQVKVQLEEKQRTVRRKREEEAEGAAADGRPFQGYEPIWFRKETDPITGNPVHKFTGDYWQCKETLDWSRCPQIFL</sequence>
<protein>
    <recommendedName>
        <fullName evidence="9">PH domain-containing protein</fullName>
    </recommendedName>
</protein>
<dbReference type="SMART" id="SM00233">
    <property type="entry name" value="PH"/>
    <property type="match status" value="1"/>
</dbReference>
<dbReference type="PROSITE" id="PS50003">
    <property type="entry name" value="PH_DOMAIN"/>
    <property type="match status" value="1"/>
</dbReference>
<dbReference type="InterPro" id="IPR037239">
    <property type="entry name" value="OSBP_sf"/>
</dbReference>
<evidence type="ECO:0000256" key="7">
    <source>
        <dbReference type="ARBA" id="ARBA00023136"/>
    </source>
</evidence>
<dbReference type="GO" id="GO:0005886">
    <property type="term" value="C:plasma membrane"/>
    <property type="evidence" value="ECO:0007669"/>
    <property type="project" value="TreeGrafter"/>
</dbReference>
<comment type="subcellular location">
    <subcellularLocation>
        <location evidence="1">Membrane</location>
        <topology evidence="1">Peripheral membrane protein</topology>
    </subcellularLocation>
</comment>
<feature type="region of interest" description="Disordered" evidence="8">
    <location>
        <begin position="239"/>
        <end position="262"/>
    </location>
</feature>
<reference evidence="10 11" key="1">
    <citation type="journal article" date="2022" name="Nat. Ecol. Evol.">
        <title>A masculinizing supergene underlies an exaggerated male reproductive morph in a spider.</title>
        <authorList>
            <person name="Hendrickx F."/>
            <person name="De Corte Z."/>
            <person name="Sonet G."/>
            <person name="Van Belleghem S.M."/>
            <person name="Kostlbacher S."/>
            <person name="Vangestel C."/>
        </authorList>
    </citation>
    <scope>NUCLEOTIDE SEQUENCE [LARGE SCALE GENOMIC DNA]</scope>
    <source>
        <strain evidence="10">W744_W776</strain>
    </source>
</reference>
<keyword evidence="7" id="KW-0472">Membrane</keyword>
<organism evidence="10 11">
    <name type="scientific">Oedothorax gibbosus</name>
    <dbReference type="NCBI Taxonomy" id="931172"/>
    <lineage>
        <taxon>Eukaryota</taxon>
        <taxon>Metazoa</taxon>
        <taxon>Ecdysozoa</taxon>
        <taxon>Arthropoda</taxon>
        <taxon>Chelicerata</taxon>
        <taxon>Arachnida</taxon>
        <taxon>Araneae</taxon>
        <taxon>Araneomorphae</taxon>
        <taxon>Entelegynae</taxon>
        <taxon>Araneoidea</taxon>
        <taxon>Linyphiidae</taxon>
        <taxon>Erigoninae</taxon>
        <taxon>Oedothorax</taxon>
    </lineage>
</organism>
<feature type="compositionally biased region" description="Polar residues" evidence="8">
    <location>
        <begin position="344"/>
        <end position="353"/>
    </location>
</feature>
<dbReference type="PANTHER" id="PTHR10972:SF205">
    <property type="entry name" value="OXYSTEROL-BINDING PROTEIN 1"/>
    <property type="match status" value="1"/>
</dbReference>
<keyword evidence="5" id="KW-0445">Lipid transport</keyword>
<dbReference type="SUPFAM" id="SSF144000">
    <property type="entry name" value="Oxysterol-binding protein-like"/>
    <property type="match status" value="1"/>
</dbReference>
<dbReference type="Pfam" id="PF00169">
    <property type="entry name" value="PH"/>
    <property type="match status" value="1"/>
</dbReference>
<keyword evidence="6" id="KW-0446">Lipid-binding</keyword>
<keyword evidence="11" id="KW-1185">Reference proteome</keyword>
<evidence type="ECO:0000256" key="1">
    <source>
        <dbReference type="ARBA" id="ARBA00004170"/>
    </source>
</evidence>
<name>A0AAV6UFC6_9ARAC</name>
<dbReference type="Gene3D" id="2.30.29.30">
    <property type="entry name" value="Pleckstrin-homology domain (PH domain)/Phosphotyrosine-binding domain (PTB)"/>
    <property type="match status" value="1"/>
</dbReference>
<dbReference type="GO" id="GO:0097038">
    <property type="term" value="C:perinuclear endoplasmic reticulum"/>
    <property type="evidence" value="ECO:0007669"/>
    <property type="project" value="TreeGrafter"/>
</dbReference>
<dbReference type="FunFam" id="2.40.160.120:FF:000003">
    <property type="entry name" value="Oxysterol-binding protein"/>
    <property type="match status" value="1"/>
</dbReference>
<dbReference type="InterPro" id="IPR001849">
    <property type="entry name" value="PH_domain"/>
</dbReference>
<feature type="region of interest" description="Disordered" evidence="8">
    <location>
        <begin position="344"/>
        <end position="377"/>
    </location>
</feature>
<evidence type="ECO:0000256" key="4">
    <source>
        <dbReference type="ARBA" id="ARBA00022553"/>
    </source>
</evidence>
<dbReference type="Gene3D" id="2.40.160.120">
    <property type="match status" value="1"/>
</dbReference>
<dbReference type="AlphaFoldDB" id="A0AAV6UFC6"/>
<dbReference type="Pfam" id="PF01237">
    <property type="entry name" value="Oxysterol_BP"/>
    <property type="match status" value="1"/>
</dbReference>
<evidence type="ECO:0000256" key="5">
    <source>
        <dbReference type="ARBA" id="ARBA00023055"/>
    </source>
</evidence>
<dbReference type="PANTHER" id="PTHR10972">
    <property type="entry name" value="OXYSTEROL-BINDING PROTEIN-RELATED"/>
    <property type="match status" value="1"/>
</dbReference>
<accession>A0AAV6UFC6</accession>
<evidence type="ECO:0000256" key="6">
    <source>
        <dbReference type="ARBA" id="ARBA00023121"/>
    </source>
</evidence>
<evidence type="ECO:0000256" key="3">
    <source>
        <dbReference type="ARBA" id="ARBA00022448"/>
    </source>
</evidence>
<keyword evidence="3" id="KW-0813">Transport</keyword>
<evidence type="ECO:0000313" key="10">
    <source>
        <dbReference type="EMBL" id="KAG8182463.1"/>
    </source>
</evidence>
<dbReference type="CDD" id="cd13284">
    <property type="entry name" value="PH_OSBP_ORP4"/>
    <property type="match status" value="1"/>
</dbReference>
<dbReference type="GO" id="GO:0006869">
    <property type="term" value="P:lipid transport"/>
    <property type="evidence" value="ECO:0007669"/>
    <property type="project" value="UniProtKB-KW"/>
</dbReference>
<keyword evidence="4" id="KW-0597">Phosphoprotein</keyword>
<feature type="domain" description="PH" evidence="9">
    <location>
        <begin position="9"/>
        <end position="102"/>
    </location>
</feature>
<comment type="caution">
    <text evidence="10">The sequence shown here is derived from an EMBL/GenBank/DDBJ whole genome shotgun (WGS) entry which is preliminary data.</text>
</comment>
<dbReference type="GO" id="GO:0032934">
    <property type="term" value="F:sterol binding"/>
    <property type="evidence" value="ECO:0007669"/>
    <property type="project" value="TreeGrafter"/>
</dbReference>
<evidence type="ECO:0000256" key="8">
    <source>
        <dbReference type="SAM" id="MobiDB-lite"/>
    </source>
</evidence>
<feature type="region of interest" description="Disordered" evidence="8">
    <location>
        <begin position="274"/>
        <end position="319"/>
    </location>
</feature>
<proteinExistence type="inferred from homology"/>
<dbReference type="GO" id="GO:0005829">
    <property type="term" value="C:cytosol"/>
    <property type="evidence" value="ECO:0007669"/>
    <property type="project" value="TreeGrafter"/>
</dbReference>
<evidence type="ECO:0000256" key="2">
    <source>
        <dbReference type="ARBA" id="ARBA00008842"/>
    </source>
</evidence>
<dbReference type="SUPFAM" id="SSF50729">
    <property type="entry name" value="PH domain-like"/>
    <property type="match status" value="1"/>
</dbReference>
<dbReference type="Proteomes" id="UP000827092">
    <property type="component" value="Unassembled WGS sequence"/>
</dbReference>
<dbReference type="EMBL" id="JAFNEN010000461">
    <property type="protein sequence ID" value="KAG8182463.1"/>
    <property type="molecule type" value="Genomic_DNA"/>
</dbReference>
<evidence type="ECO:0000259" key="9">
    <source>
        <dbReference type="PROSITE" id="PS50003"/>
    </source>
</evidence>
<dbReference type="InterPro" id="IPR000648">
    <property type="entry name" value="Oxysterol-bd"/>
</dbReference>
<evidence type="ECO:0000313" key="11">
    <source>
        <dbReference type="Proteomes" id="UP000827092"/>
    </source>
</evidence>